<evidence type="ECO:0000313" key="6">
    <source>
        <dbReference type="Proteomes" id="UP001604336"/>
    </source>
</evidence>
<dbReference type="GO" id="GO:0016020">
    <property type="term" value="C:membrane"/>
    <property type="evidence" value="ECO:0007669"/>
    <property type="project" value="UniProtKB-SubCell"/>
</dbReference>
<evidence type="ECO:0000256" key="1">
    <source>
        <dbReference type="ARBA" id="ARBA00004141"/>
    </source>
</evidence>
<dbReference type="Proteomes" id="UP001604336">
    <property type="component" value="Unassembled WGS sequence"/>
</dbReference>
<keyword evidence="4" id="KW-0472">Membrane</keyword>
<sequence length="134" mass="14682">MIEEAFSHEFRIWNSIKEVALAIETMTMLSSPKLRITNLKMASKKLKSLLKSDFYENKNLLQIIPVAAIASLLIETTICVKNIAEAVNELASLANFKPPDSNGVAENSSNDEISHVISINGPTLEGAIVQNLTL</sequence>
<organism evidence="5 6">
    <name type="scientific">Abeliophyllum distichum</name>
    <dbReference type="NCBI Taxonomy" id="126358"/>
    <lineage>
        <taxon>Eukaryota</taxon>
        <taxon>Viridiplantae</taxon>
        <taxon>Streptophyta</taxon>
        <taxon>Embryophyta</taxon>
        <taxon>Tracheophyta</taxon>
        <taxon>Spermatophyta</taxon>
        <taxon>Magnoliopsida</taxon>
        <taxon>eudicotyledons</taxon>
        <taxon>Gunneridae</taxon>
        <taxon>Pentapetalae</taxon>
        <taxon>asterids</taxon>
        <taxon>lamiids</taxon>
        <taxon>Lamiales</taxon>
        <taxon>Oleaceae</taxon>
        <taxon>Forsythieae</taxon>
        <taxon>Abeliophyllum</taxon>
    </lineage>
</organism>
<reference evidence="6" key="1">
    <citation type="submission" date="2024-07" db="EMBL/GenBank/DDBJ databases">
        <title>Two chromosome-level genome assemblies of Korean endemic species Abeliophyllum distichum and Forsythia ovata (Oleaceae).</title>
        <authorList>
            <person name="Jang H."/>
        </authorList>
    </citation>
    <scope>NUCLEOTIDE SEQUENCE [LARGE SCALE GENOMIC DNA]</scope>
</reference>
<protein>
    <submittedName>
        <fullName evidence="5">Aluminum-activated malate transporter 8</fullName>
    </submittedName>
</protein>
<comment type="subcellular location">
    <subcellularLocation>
        <location evidence="1">Membrane</location>
        <topology evidence="1">Multi-pass membrane protein</topology>
    </subcellularLocation>
</comment>
<gene>
    <name evidence="5" type="ORF">Adt_07447</name>
</gene>
<evidence type="ECO:0000256" key="3">
    <source>
        <dbReference type="ARBA" id="ARBA00022989"/>
    </source>
</evidence>
<dbReference type="PANTHER" id="PTHR31086">
    <property type="entry name" value="ALUMINUM-ACTIVATED MALATE TRANSPORTER 10"/>
    <property type="match status" value="1"/>
</dbReference>
<keyword evidence="3" id="KW-1133">Transmembrane helix</keyword>
<evidence type="ECO:0000256" key="4">
    <source>
        <dbReference type="ARBA" id="ARBA00023136"/>
    </source>
</evidence>
<dbReference type="AlphaFoldDB" id="A0ABD1VA68"/>
<dbReference type="EMBL" id="JBFOLK010000002">
    <property type="protein sequence ID" value="KAL2534096.1"/>
    <property type="molecule type" value="Genomic_DNA"/>
</dbReference>
<name>A0ABD1VA68_9LAMI</name>
<proteinExistence type="predicted"/>
<accession>A0ABD1VA68</accession>
<keyword evidence="6" id="KW-1185">Reference proteome</keyword>
<keyword evidence="2" id="KW-0812">Transmembrane</keyword>
<evidence type="ECO:0000256" key="2">
    <source>
        <dbReference type="ARBA" id="ARBA00022692"/>
    </source>
</evidence>
<evidence type="ECO:0000313" key="5">
    <source>
        <dbReference type="EMBL" id="KAL2534096.1"/>
    </source>
</evidence>
<comment type="caution">
    <text evidence="5">The sequence shown here is derived from an EMBL/GenBank/DDBJ whole genome shotgun (WGS) entry which is preliminary data.</text>
</comment>